<name>J9PUM0_9CAUD</name>
<dbReference type="RefSeq" id="YP_007005935.1">
    <property type="nucleotide sequence ID" value="NC_019515.1"/>
</dbReference>
<dbReference type="EMBL" id="JN712910">
    <property type="protein sequence ID" value="AEZ50531.1"/>
    <property type="molecule type" value="Genomic_DNA"/>
</dbReference>
<evidence type="ECO:0000313" key="2">
    <source>
        <dbReference type="EMBL" id="AEZ50531.1"/>
    </source>
</evidence>
<evidence type="ECO:0000259" key="1">
    <source>
        <dbReference type="Pfam" id="PF04717"/>
    </source>
</evidence>
<dbReference type="InterPro" id="IPR006531">
    <property type="entry name" value="Gp5/Vgr_OB"/>
</dbReference>
<feature type="domain" description="Gp5/Type VI secretion system Vgr protein OB-fold" evidence="1">
    <location>
        <begin position="9"/>
        <end position="79"/>
    </location>
</feature>
<evidence type="ECO:0000313" key="3">
    <source>
        <dbReference type="Proteomes" id="UP000006298"/>
    </source>
</evidence>
<dbReference type="KEGG" id="vg:14011603"/>
<dbReference type="Pfam" id="PF04717">
    <property type="entry name" value="Phage_base_V"/>
    <property type="match status" value="1"/>
</dbReference>
<accession>J9PUM0</accession>
<dbReference type="GeneID" id="14011603"/>
<dbReference type="SUPFAM" id="SSF69255">
    <property type="entry name" value="gp5 N-terminal domain-like"/>
    <property type="match status" value="1"/>
</dbReference>
<organism evidence="2 3">
    <name type="scientific">Bacillus phage BCD7</name>
    <dbReference type="NCBI Taxonomy" id="1136534"/>
    <lineage>
        <taxon>Viruses</taxon>
        <taxon>Duplodnaviria</taxon>
        <taxon>Heunggongvirae</taxon>
        <taxon>Uroviricota</taxon>
        <taxon>Caudoviricetes</taxon>
        <taxon>Becedseptimavirus</taxon>
        <taxon>Becedseptimavirus BCD7</taxon>
    </lineage>
</organism>
<gene>
    <name evidence="2" type="ORF">BCD7_0084</name>
</gene>
<proteinExistence type="predicted"/>
<protein>
    <recommendedName>
        <fullName evidence="1">Gp5/Type VI secretion system Vgr protein OB-fold domain-containing protein</fullName>
    </recommendedName>
</protein>
<reference evidence="2 3" key="1">
    <citation type="submission" date="2011-09" db="EMBL/GenBank/DDBJ databases">
        <title>Complete Genome Sequence of Bacillus cereus Bacteriophage BCD7.</title>
        <authorList>
            <person name="Lee J.-H."/>
            <person name="Shin H."/>
            <person name="Son B."/>
            <person name="Ryu S."/>
        </authorList>
    </citation>
    <scope>NUCLEOTIDE SEQUENCE [LARGE SCALE GENOMIC DNA]</scope>
</reference>
<sequence length="79" mass="8974">MAGKVYGNYLAQVVNDADPENKKRLLVKSPYLFNGNELGWARACLPPQFAGTPPKAGEWVYIFFEMGELDKPVWMGQFY</sequence>
<dbReference type="Proteomes" id="UP000006298">
    <property type="component" value="Segment"/>
</dbReference>
<keyword evidence="3" id="KW-1185">Reference proteome</keyword>